<dbReference type="InterPro" id="IPR003313">
    <property type="entry name" value="AraC-bd"/>
</dbReference>
<sequence>MLLVYENKTDGIAVEWKKTVHFPPHLHEAIEVVYVTDGNIELGVGQELYHMDEGDFAIVFPNVIHHYQVFGEKENKVIYLYLDPTLFPSYYKALQIYSPKNPVVKKERVHPDVVNAIKYLAEITEGNSMLILAYVQIILAHVFTEMQMIDKSTVGSDDLIYNAVEYVAKNFREKISLEKMAYDLCVSKYVLSRMFAKTFHCNFSKYVNGVRLNYAVAALENTMDSITNICLDCGFESQRTFNRVFKDRYKITPREYRKRMEHNNKSVVVDDIMDE</sequence>
<dbReference type="SUPFAM" id="SSF46689">
    <property type="entry name" value="Homeodomain-like"/>
    <property type="match status" value="2"/>
</dbReference>
<dbReference type="Gene3D" id="2.60.120.10">
    <property type="entry name" value="Jelly Rolls"/>
    <property type="match status" value="1"/>
</dbReference>
<dbReference type="InterPro" id="IPR037923">
    <property type="entry name" value="HTH-like"/>
</dbReference>
<proteinExistence type="predicted"/>
<dbReference type="PANTHER" id="PTHR43280:SF34">
    <property type="entry name" value="ARAC-FAMILY TRANSCRIPTIONAL REGULATOR"/>
    <property type="match status" value="1"/>
</dbReference>
<reference evidence="5" key="1">
    <citation type="submission" date="2024-03" db="EMBL/GenBank/DDBJ databases">
        <title>Human intestinal bacterial collection.</title>
        <authorList>
            <person name="Pauvert C."/>
            <person name="Hitch T.C.A."/>
            <person name="Clavel T."/>
        </authorList>
    </citation>
    <scope>NUCLEOTIDE SEQUENCE [LARGE SCALE GENOMIC DNA]</scope>
    <source>
        <strain evidence="5">CLA-AA-H89B</strain>
    </source>
</reference>
<feature type="domain" description="HTH araC/xylS-type" evidence="4">
    <location>
        <begin position="161"/>
        <end position="259"/>
    </location>
</feature>
<keyword evidence="1" id="KW-0805">Transcription regulation</keyword>
<dbReference type="Pfam" id="PF12833">
    <property type="entry name" value="HTH_18"/>
    <property type="match status" value="1"/>
</dbReference>
<keyword evidence="2" id="KW-0238">DNA-binding</keyword>
<keyword evidence="3" id="KW-0804">Transcription</keyword>
<organism evidence="5 6">
    <name type="scientific">Lachnospira intestinalis</name>
    <dbReference type="NCBI Taxonomy" id="3133158"/>
    <lineage>
        <taxon>Bacteria</taxon>
        <taxon>Bacillati</taxon>
        <taxon>Bacillota</taxon>
        <taxon>Clostridia</taxon>
        <taxon>Lachnospirales</taxon>
        <taxon>Lachnospiraceae</taxon>
        <taxon>Lachnospira</taxon>
    </lineage>
</organism>
<evidence type="ECO:0000256" key="3">
    <source>
        <dbReference type="ARBA" id="ARBA00023163"/>
    </source>
</evidence>
<name>A0ABV1H950_9FIRM</name>
<gene>
    <name evidence="5" type="ORF">WMO37_14645</name>
</gene>
<dbReference type="EMBL" id="JBBMFS010000021">
    <property type="protein sequence ID" value="MEQ2556227.1"/>
    <property type="molecule type" value="Genomic_DNA"/>
</dbReference>
<dbReference type="InterPro" id="IPR018062">
    <property type="entry name" value="HTH_AraC-typ_CS"/>
</dbReference>
<dbReference type="PANTHER" id="PTHR43280">
    <property type="entry name" value="ARAC-FAMILY TRANSCRIPTIONAL REGULATOR"/>
    <property type="match status" value="1"/>
</dbReference>
<evidence type="ECO:0000259" key="4">
    <source>
        <dbReference type="PROSITE" id="PS01124"/>
    </source>
</evidence>
<dbReference type="InterPro" id="IPR018060">
    <property type="entry name" value="HTH_AraC"/>
</dbReference>
<dbReference type="InterPro" id="IPR020449">
    <property type="entry name" value="Tscrpt_reg_AraC-type_HTH"/>
</dbReference>
<comment type="caution">
    <text evidence="5">The sequence shown here is derived from an EMBL/GenBank/DDBJ whole genome shotgun (WGS) entry which is preliminary data.</text>
</comment>
<evidence type="ECO:0000313" key="6">
    <source>
        <dbReference type="Proteomes" id="UP001546774"/>
    </source>
</evidence>
<evidence type="ECO:0000256" key="1">
    <source>
        <dbReference type="ARBA" id="ARBA00023015"/>
    </source>
</evidence>
<dbReference type="PROSITE" id="PS01124">
    <property type="entry name" value="HTH_ARAC_FAMILY_2"/>
    <property type="match status" value="1"/>
</dbReference>
<dbReference type="PROSITE" id="PS00041">
    <property type="entry name" value="HTH_ARAC_FAMILY_1"/>
    <property type="match status" value="1"/>
</dbReference>
<evidence type="ECO:0000256" key="2">
    <source>
        <dbReference type="ARBA" id="ARBA00023125"/>
    </source>
</evidence>
<protein>
    <submittedName>
        <fullName evidence="5">AraC family transcriptional regulator</fullName>
    </submittedName>
</protein>
<dbReference type="Proteomes" id="UP001546774">
    <property type="component" value="Unassembled WGS sequence"/>
</dbReference>
<keyword evidence="6" id="KW-1185">Reference proteome</keyword>
<evidence type="ECO:0000313" key="5">
    <source>
        <dbReference type="EMBL" id="MEQ2556227.1"/>
    </source>
</evidence>
<dbReference type="Gene3D" id="1.10.10.60">
    <property type="entry name" value="Homeodomain-like"/>
    <property type="match status" value="2"/>
</dbReference>
<dbReference type="InterPro" id="IPR009057">
    <property type="entry name" value="Homeodomain-like_sf"/>
</dbReference>
<dbReference type="InterPro" id="IPR014710">
    <property type="entry name" value="RmlC-like_jellyroll"/>
</dbReference>
<dbReference type="SMART" id="SM00342">
    <property type="entry name" value="HTH_ARAC"/>
    <property type="match status" value="1"/>
</dbReference>
<accession>A0ABV1H950</accession>
<dbReference type="Pfam" id="PF02311">
    <property type="entry name" value="AraC_binding"/>
    <property type="match status" value="1"/>
</dbReference>
<dbReference type="SUPFAM" id="SSF51215">
    <property type="entry name" value="Regulatory protein AraC"/>
    <property type="match status" value="1"/>
</dbReference>
<dbReference type="PRINTS" id="PR00032">
    <property type="entry name" value="HTHARAC"/>
</dbReference>